<evidence type="ECO:0000313" key="2">
    <source>
        <dbReference type="Proteomes" id="UP000324222"/>
    </source>
</evidence>
<name>A0A5B7JCT9_PORTR</name>
<dbReference type="EMBL" id="VSRR010083516">
    <property type="protein sequence ID" value="MPC90184.1"/>
    <property type="molecule type" value="Genomic_DNA"/>
</dbReference>
<comment type="caution">
    <text evidence="1">The sequence shown here is derived from an EMBL/GenBank/DDBJ whole genome shotgun (WGS) entry which is preliminary data.</text>
</comment>
<reference evidence="1 2" key="1">
    <citation type="submission" date="2019-05" db="EMBL/GenBank/DDBJ databases">
        <title>Another draft genome of Portunus trituberculatus and its Hox gene families provides insights of decapod evolution.</title>
        <authorList>
            <person name="Jeong J.-H."/>
            <person name="Song I."/>
            <person name="Kim S."/>
            <person name="Choi T."/>
            <person name="Kim D."/>
            <person name="Ryu S."/>
            <person name="Kim W."/>
        </authorList>
    </citation>
    <scope>NUCLEOTIDE SEQUENCE [LARGE SCALE GENOMIC DNA]</scope>
    <source>
        <tissue evidence="1">Muscle</tissue>
    </source>
</reference>
<evidence type="ECO:0000313" key="1">
    <source>
        <dbReference type="EMBL" id="MPC90184.1"/>
    </source>
</evidence>
<accession>A0A5B7JCT9</accession>
<protein>
    <submittedName>
        <fullName evidence="1">Uncharacterized protein</fullName>
    </submittedName>
</protein>
<dbReference type="AlphaFoldDB" id="A0A5B7JCT9"/>
<gene>
    <name evidence="1" type="ORF">E2C01_085157</name>
</gene>
<sequence>MVLLLPSTRPQCESRVMVQQGTVPSPPAKVTRQADGVAWRGVVWVVKEACVYCWYMCCLM</sequence>
<keyword evidence="2" id="KW-1185">Reference proteome</keyword>
<proteinExistence type="predicted"/>
<dbReference type="Proteomes" id="UP000324222">
    <property type="component" value="Unassembled WGS sequence"/>
</dbReference>
<organism evidence="1 2">
    <name type="scientific">Portunus trituberculatus</name>
    <name type="common">Swimming crab</name>
    <name type="synonym">Neptunus trituberculatus</name>
    <dbReference type="NCBI Taxonomy" id="210409"/>
    <lineage>
        <taxon>Eukaryota</taxon>
        <taxon>Metazoa</taxon>
        <taxon>Ecdysozoa</taxon>
        <taxon>Arthropoda</taxon>
        <taxon>Crustacea</taxon>
        <taxon>Multicrustacea</taxon>
        <taxon>Malacostraca</taxon>
        <taxon>Eumalacostraca</taxon>
        <taxon>Eucarida</taxon>
        <taxon>Decapoda</taxon>
        <taxon>Pleocyemata</taxon>
        <taxon>Brachyura</taxon>
        <taxon>Eubrachyura</taxon>
        <taxon>Portunoidea</taxon>
        <taxon>Portunidae</taxon>
        <taxon>Portuninae</taxon>
        <taxon>Portunus</taxon>
    </lineage>
</organism>